<reference evidence="1" key="2">
    <citation type="submission" date="2019-06" db="EMBL/GenBank/DDBJ databases">
        <title>Genomics analysis of Aphanomyces spp. identifies a new class of oomycete effector associated with host adaptation.</title>
        <authorList>
            <person name="Gaulin E."/>
        </authorList>
    </citation>
    <scope>NUCLEOTIDE SEQUENCE</scope>
    <source>
        <strain evidence="1">CBS 578.67</strain>
    </source>
</reference>
<name>A0A485LCQ9_9STRA</name>
<dbReference type="EMBL" id="CAADRA010006542">
    <property type="protein sequence ID" value="VFT96151.1"/>
    <property type="molecule type" value="Genomic_DNA"/>
</dbReference>
<accession>A0A485LCQ9</accession>
<evidence type="ECO:0000313" key="2">
    <source>
        <dbReference type="EMBL" id="VFT96151.1"/>
    </source>
</evidence>
<sequence length="346" mass="37986">MRDNLQRQLDAFEAATGAPMPAAMARHALTQLLVLEKLYFEDAPTNDNTRLHDPAFWETLVHSSLHVTPSSPFPPSQAAASVNSYDHTIGENGFSILEPASDHTAACRALEVAVHLLDAAGFPPAFVFVFDEAWLLLDSLWAEIFEPLLGVGCLLEADLNCWHLQRQSPSAYIGGNFGAPHRDLAFDQCHDEDECFTSLTCWVPINRSGATATNGCVHVVPIEHDDFFYSPHHPAHQRSMKSPSSVGLTLRAGHVATWVPSLVHWGTACDEGSESEPRMSIGATFRRSTAKRSEFVAGETPTGPQPLQRGQLAQLTLQRRLAYVAKALLAYSHWYPGMPGLHLDES</sequence>
<protein>
    <submittedName>
        <fullName evidence="2">Aste57867_19438 protein</fullName>
    </submittedName>
</protein>
<evidence type="ECO:0000313" key="1">
    <source>
        <dbReference type="EMBL" id="KAF0689057.1"/>
    </source>
</evidence>
<reference evidence="2 3" key="1">
    <citation type="submission" date="2019-03" db="EMBL/GenBank/DDBJ databases">
        <authorList>
            <person name="Gaulin E."/>
            <person name="Dumas B."/>
        </authorList>
    </citation>
    <scope>NUCLEOTIDE SEQUENCE [LARGE SCALE GENOMIC DNA]</scope>
    <source>
        <strain evidence="2">CBS 568.67</strain>
    </source>
</reference>
<keyword evidence="3" id="KW-1185">Reference proteome</keyword>
<dbReference type="EMBL" id="VJMH01006521">
    <property type="protein sequence ID" value="KAF0689057.1"/>
    <property type="molecule type" value="Genomic_DNA"/>
</dbReference>
<proteinExistence type="predicted"/>
<organism evidence="2 3">
    <name type="scientific">Aphanomyces stellatus</name>
    <dbReference type="NCBI Taxonomy" id="120398"/>
    <lineage>
        <taxon>Eukaryota</taxon>
        <taxon>Sar</taxon>
        <taxon>Stramenopiles</taxon>
        <taxon>Oomycota</taxon>
        <taxon>Saprolegniomycetes</taxon>
        <taxon>Saprolegniales</taxon>
        <taxon>Verrucalvaceae</taxon>
        <taxon>Aphanomyces</taxon>
    </lineage>
</organism>
<evidence type="ECO:0000313" key="3">
    <source>
        <dbReference type="Proteomes" id="UP000332933"/>
    </source>
</evidence>
<dbReference type="Gene3D" id="2.60.120.620">
    <property type="entry name" value="q2cbj1_9rhob like domain"/>
    <property type="match status" value="1"/>
</dbReference>
<dbReference type="Proteomes" id="UP000332933">
    <property type="component" value="Unassembled WGS sequence"/>
</dbReference>
<dbReference type="OrthoDB" id="200056at2759"/>
<gene>
    <name evidence="2" type="primary">Aste57867_19438</name>
    <name evidence="1" type="ORF">As57867_019374</name>
    <name evidence="2" type="ORF">ASTE57867_19438</name>
</gene>
<dbReference type="AlphaFoldDB" id="A0A485LCQ9"/>
<dbReference type="SUPFAM" id="SSF51197">
    <property type="entry name" value="Clavaminate synthase-like"/>
    <property type="match status" value="1"/>
</dbReference>